<name>A0A3L9ZPX2_9FLAO</name>
<accession>A0A3L9ZPX2</accession>
<organism evidence="1 2">
    <name type="scientific">Flavobacterium weaverense</name>
    <dbReference type="NCBI Taxonomy" id="271156"/>
    <lineage>
        <taxon>Bacteria</taxon>
        <taxon>Pseudomonadati</taxon>
        <taxon>Bacteroidota</taxon>
        <taxon>Flavobacteriia</taxon>
        <taxon>Flavobacteriales</taxon>
        <taxon>Flavobacteriaceae</taxon>
        <taxon>Flavobacterium</taxon>
    </lineage>
</organism>
<sequence length="31" mass="3546">MYCKAINSSLIASYTIISNPYTIYIFVLNKT</sequence>
<gene>
    <name evidence="1" type="ORF">BC961_2917</name>
</gene>
<keyword evidence="2" id="KW-1185">Reference proteome</keyword>
<evidence type="ECO:0000313" key="2">
    <source>
        <dbReference type="Proteomes" id="UP000280368"/>
    </source>
</evidence>
<dbReference type="EMBL" id="REFH01000013">
    <property type="protein sequence ID" value="RMA72515.1"/>
    <property type="molecule type" value="Genomic_DNA"/>
</dbReference>
<protein>
    <submittedName>
        <fullName evidence="1">Uncharacterized protein</fullName>
    </submittedName>
</protein>
<evidence type="ECO:0000313" key="1">
    <source>
        <dbReference type="EMBL" id="RMA72515.1"/>
    </source>
</evidence>
<proteinExistence type="predicted"/>
<dbReference type="Proteomes" id="UP000280368">
    <property type="component" value="Unassembled WGS sequence"/>
</dbReference>
<dbReference type="AlphaFoldDB" id="A0A3L9ZPX2"/>
<comment type="caution">
    <text evidence="1">The sequence shown here is derived from an EMBL/GenBank/DDBJ whole genome shotgun (WGS) entry which is preliminary data.</text>
</comment>
<reference evidence="1 2" key="1">
    <citation type="submission" date="2018-10" db="EMBL/GenBank/DDBJ databases">
        <title>Genomic Encyclopedia of Archaeal and Bacterial Type Strains, Phase II (KMG-II): from individual species to whole genera.</title>
        <authorList>
            <person name="Goeker M."/>
        </authorList>
    </citation>
    <scope>NUCLEOTIDE SEQUENCE [LARGE SCALE GENOMIC DNA]</scope>
    <source>
        <strain evidence="1 2">DSM 19727</strain>
    </source>
</reference>